<dbReference type="InterPro" id="IPR010982">
    <property type="entry name" value="Lambda_DNA-bd_dom_sf"/>
</dbReference>
<dbReference type="PROSITE" id="PS50943">
    <property type="entry name" value="HTH_CROC1"/>
    <property type="match status" value="1"/>
</dbReference>
<reference evidence="1 2" key="1">
    <citation type="journal article" date="2016" name="Int. J. Syst. Evol. Microbiol.">
        <title>Descriptions of Anaerotaenia torta gen. nov., sp. nov. and Anaerocolumna cellulosilytica gen. nov., sp. nov. isolated from a methanogenic reactor of cattle waste.</title>
        <authorList>
            <person name="Uek A."/>
            <person name="Ohtaki Y."/>
            <person name="Kaku N."/>
            <person name="Ueki K."/>
        </authorList>
    </citation>
    <scope>NUCLEOTIDE SEQUENCE [LARGE SCALE GENOMIC DNA]</scope>
    <source>
        <strain evidence="1 2">SN021</strain>
    </source>
</reference>
<name>A0A6S6QSW8_9FIRM</name>
<proteinExistence type="predicted"/>
<dbReference type="SUPFAM" id="SSF48452">
    <property type="entry name" value="TPR-like"/>
    <property type="match status" value="1"/>
</dbReference>
<dbReference type="GO" id="GO:0003677">
    <property type="term" value="F:DNA binding"/>
    <property type="evidence" value="ECO:0007669"/>
    <property type="project" value="InterPro"/>
</dbReference>
<dbReference type="InterPro" id="IPR053163">
    <property type="entry name" value="HTH-type_regulator_Rgg"/>
</dbReference>
<evidence type="ECO:0000313" key="1">
    <source>
        <dbReference type="EMBL" id="BCJ92736.1"/>
    </source>
</evidence>
<organism evidence="1 2">
    <name type="scientific">Anaerocolumna cellulosilytica</name>
    <dbReference type="NCBI Taxonomy" id="433286"/>
    <lineage>
        <taxon>Bacteria</taxon>
        <taxon>Bacillati</taxon>
        <taxon>Bacillota</taxon>
        <taxon>Clostridia</taxon>
        <taxon>Lachnospirales</taxon>
        <taxon>Lachnospiraceae</taxon>
        <taxon>Anaerocolumna</taxon>
    </lineage>
</organism>
<accession>A0A6S6QSW8</accession>
<dbReference type="PANTHER" id="PTHR37038:SF14">
    <property type="entry name" value="TRANSCRIPTIONAL ACTIVATOR"/>
    <property type="match status" value="1"/>
</dbReference>
<dbReference type="Pfam" id="PF01381">
    <property type="entry name" value="HTH_3"/>
    <property type="match status" value="1"/>
</dbReference>
<dbReference type="PANTHER" id="PTHR37038">
    <property type="entry name" value="TRANSCRIPTIONAL REGULATOR-RELATED"/>
    <property type="match status" value="1"/>
</dbReference>
<gene>
    <name evidence="1" type="ORF">acsn021_03050</name>
</gene>
<dbReference type="AlphaFoldDB" id="A0A6S6QSW8"/>
<dbReference type="KEGG" id="acel:acsn021_03050"/>
<dbReference type="CDD" id="cd00093">
    <property type="entry name" value="HTH_XRE"/>
    <property type="match status" value="1"/>
</dbReference>
<dbReference type="RefSeq" id="WP_184094484.1">
    <property type="nucleotide sequence ID" value="NZ_AP023367.1"/>
</dbReference>
<keyword evidence="2" id="KW-1185">Reference proteome</keyword>
<evidence type="ECO:0000313" key="2">
    <source>
        <dbReference type="Proteomes" id="UP000515561"/>
    </source>
</evidence>
<dbReference type="InterPro" id="IPR041315">
    <property type="entry name" value="PlcR_TPR"/>
</dbReference>
<dbReference type="SMART" id="SM00530">
    <property type="entry name" value="HTH_XRE"/>
    <property type="match status" value="1"/>
</dbReference>
<dbReference type="EMBL" id="AP023367">
    <property type="protein sequence ID" value="BCJ92736.1"/>
    <property type="molecule type" value="Genomic_DNA"/>
</dbReference>
<dbReference type="SUPFAM" id="SSF47413">
    <property type="entry name" value="lambda repressor-like DNA-binding domains"/>
    <property type="match status" value="1"/>
</dbReference>
<dbReference type="InterPro" id="IPR001387">
    <property type="entry name" value="Cro/C1-type_HTH"/>
</dbReference>
<dbReference type="Pfam" id="PF18768">
    <property type="entry name" value="RNPP_C"/>
    <property type="match status" value="1"/>
</dbReference>
<sequence>MNNEYFGKFLQELRISRNMTREQLAKDICTPKQIYRIEKGVYEPSLYLINQLSIKFNMDLNEYFKTYFANNSIIGLEGVNAINAAIEREDVQLLKSLIDKYEKLEDFKKGENLQCICYGNALCSALIEKDYKTSLEYCYKGIQIECPNFSVDNISKFTYSNVGITLITCISQNYFAMNQFTVGMNVLFGLLEVLETYILNAPYPMFQAPQFSKKIYQGVLYNISAHLLNKGDLEDALHYVEKGLQFSIKEYNLRFLPDLTYMKFKILYKEQNYSEAKEYYNRTVYLYKITNKDDKLTELEESAGIEYPEIFTEN</sequence>
<protein>
    <submittedName>
        <fullName evidence="1">Uncharacterized protein</fullName>
    </submittedName>
</protein>
<dbReference type="InterPro" id="IPR011990">
    <property type="entry name" value="TPR-like_helical_dom_sf"/>
</dbReference>
<dbReference type="Proteomes" id="UP000515561">
    <property type="component" value="Chromosome"/>
</dbReference>
<dbReference type="Gene3D" id="1.25.40.10">
    <property type="entry name" value="Tetratricopeptide repeat domain"/>
    <property type="match status" value="1"/>
</dbReference>